<evidence type="ECO:0000313" key="1">
    <source>
        <dbReference type="EMBL" id="OBI53468.1"/>
    </source>
</evidence>
<reference evidence="2" key="1">
    <citation type="submission" date="2016-06" db="EMBL/GenBank/DDBJ databases">
        <authorList>
            <person name="Sutton G."/>
            <person name="Brinkac L."/>
            <person name="Sanka R."/>
            <person name="Adams M."/>
            <person name="Lau E."/>
            <person name="Sam S."/>
            <person name="Sreng N."/>
            <person name="Him V."/>
            <person name="Kerleguer A."/>
            <person name="Cheng S."/>
        </authorList>
    </citation>
    <scope>NUCLEOTIDE SEQUENCE [LARGE SCALE GENOMIC DNA]</scope>
    <source>
        <strain evidence="2">E861</strain>
    </source>
</reference>
<organism evidence="1 2">
    <name type="scientific">Mycobacterium kyorinense</name>
    <dbReference type="NCBI Taxonomy" id="487514"/>
    <lineage>
        <taxon>Bacteria</taxon>
        <taxon>Bacillati</taxon>
        <taxon>Actinomycetota</taxon>
        <taxon>Actinomycetes</taxon>
        <taxon>Mycobacteriales</taxon>
        <taxon>Mycobacteriaceae</taxon>
        <taxon>Mycobacterium</taxon>
    </lineage>
</organism>
<dbReference type="AlphaFoldDB" id="A0A1A2ZUU1"/>
<protein>
    <submittedName>
        <fullName evidence="1">Uncharacterized protein</fullName>
    </submittedName>
</protein>
<sequence>MAERRVKGPAFPPELRAPFGSRFAWHEARARWLRANGLKGVLVEVRAMTDADLSRKLEADPLYRWGA</sequence>
<gene>
    <name evidence="1" type="ORF">A5707_11385</name>
</gene>
<name>A0A1A2ZUU1_9MYCO</name>
<evidence type="ECO:0000313" key="2">
    <source>
        <dbReference type="Proteomes" id="UP000093592"/>
    </source>
</evidence>
<comment type="caution">
    <text evidence="1">The sequence shown here is derived from an EMBL/GenBank/DDBJ whole genome shotgun (WGS) entry which is preliminary data.</text>
</comment>
<accession>A0A1A2ZUU1</accession>
<dbReference type="RefSeq" id="WP_065012585.1">
    <property type="nucleotide sequence ID" value="NZ_LZKJ01000008.1"/>
</dbReference>
<proteinExistence type="predicted"/>
<dbReference type="Proteomes" id="UP000093592">
    <property type="component" value="Unassembled WGS sequence"/>
</dbReference>
<dbReference type="EMBL" id="LZKJ01000008">
    <property type="protein sequence ID" value="OBI53468.1"/>
    <property type="molecule type" value="Genomic_DNA"/>
</dbReference>